<keyword evidence="12" id="KW-0675">Receptor</keyword>
<dbReference type="InterPro" id="IPR057244">
    <property type="entry name" value="GAIN_B"/>
</dbReference>
<reference evidence="12" key="1">
    <citation type="submission" date="2020-04" db="EMBL/GenBank/DDBJ databases">
        <authorList>
            <person name="Alioto T."/>
            <person name="Alioto T."/>
            <person name="Gomez Garrido J."/>
        </authorList>
    </citation>
    <scope>NUCLEOTIDE SEQUENCE</scope>
    <source>
        <strain evidence="12">A484AB</strain>
    </source>
</reference>
<dbReference type="SMART" id="SM00303">
    <property type="entry name" value="GPS"/>
    <property type="match status" value="1"/>
</dbReference>
<evidence type="ECO:0000256" key="3">
    <source>
        <dbReference type="ARBA" id="ARBA00022536"/>
    </source>
</evidence>
<dbReference type="CDD" id="cd15040">
    <property type="entry name" value="7tmB2_Adhesion"/>
    <property type="match status" value="1"/>
</dbReference>
<evidence type="ECO:0000259" key="9">
    <source>
        <dbReference type="PROSITE" id="PS50026"/>
    </source>
</evidence>
<dbReference type="PROSITE" id="PS50221">
    <property type="entry name" value="GAIN_B"/>
    <property type="match status" value="1"/>
</dbReference>
<protein>
    <submittedName>
        <fullName evidence="12">Adhesion G- coupled receptor G6 isoform X2</fullName>
    </submittedName>
</protein>
<keyword evidence="5" id="KW-1133">Transmembrane helix</keyword>
<dbReference type="PROSITE" id="PS00010">
    <property type="entry name" value="ASX_HYDROXYL"/>
    <property type="match status" value="2"/>
</dbReference>
<feature type="disulfide bond" evidence="8">
    <location>
        <begin position="211"/>
        <end position="220"/>
    </location>
</feature>
<evidence type="ECO:0000313" key="12">
    <source>
        <dbReference type="EMBL" id="CAB3990693.1"/>
    </source>
</evidence>
<dbReference type="AlphaFoldDB" id="A0A6S7GHB7"/>
<accession>A0A6S7GHB7</accession>
<feature type="domain" description="EGF-like" evidence="9">
    <location>
        <begin position="263"/>
        <end position="303"/>
    </location>
</feature>
<feature type="domain" description="G-protein coupled receptors family 2 profile 2" evidence="11">
    <location>
        <begin position="614"/>
        <end position="858"/>
    </location>
</feature>
<dbReference type="CDD" id="cd00054">
    <property type="entry name" value="EGF_CA"/>
    <property type="match status" value="3"/>
</dbReference>
<dbReference type="PROSITE" id="PS50026">
    <property type="entry name" value="EGF_3"/>
    <property type="match status" value="3"/>
</dbReference>
<dbReference type="InterPro" id="IPR000832">
    <property type="entry name" value="GPCR_2_secretin-like"/>
</dbReference>
<dbReference type="PROSITE" id="PS01187">
    <property type="entry name" value="EGF_CA"/>
    <property type="match status" value="2"/>
</dbReference>
<name>A0A6S7GHB7_PARCT</name>
<dbReference type="FunFam" id="2.10.25.10:FF:000125">
    <property type="entry name" value="Neurogenic locus notch protein-like"/>
    <property type="match status" value="1"/>
</dbReference>
<dbReference type="InterPro" id="IPR049883">
    <property type="entry name" value="NOTCH1_EGF-like"/>
</dbReference>
<evidence type="ECO:0000256" key="4">
    <source>
        <dbReference type="ARBA" id="ARBA00022692"/>
    </source>
</evidence>
<keyword evidence="6" id="KW-0472">Membrane</keyword>
<evidence type="ECO:0000256" key="2">
    <source>
        <dbReference type="ARBA" id="ARBA00022475"/>
    </source>
</evidence>
<gene>
    <name evidence="12" type="ORF">PACLA_8A033674</name>
</gene>
<dbReference type="InterPro" id="IPR000742">
    <property type="entry name" value="EGF"/>
</dbReference>
<dbReference type="PROSITE" id="PS01186">
    <property type="entry name" value="EGF_2"/>
    <property type="match status" value="1"/>
</dbReference>
<evidence type="ECO:0000259" key="10">
    <source>
        <dbReference type="PROSITE" id="PS50221"/>
    </source>
</evidence>
<evidence type="ECO:0000256" key="5">
    <source>
        <dbReference type="ARBA" id="ARBA00022989"/>
    </source>
</evidence>
<dbReference type="Pfam" id="PF26588">
    <property type="entry name" value="GAIN_ADGRA3"/>
    <property type="match status" value="1"/>
</dbReference>
<dbReference type="InterPro" id="IPR000152">
    <property type="entry name" value="EGF-type_Asp/Asn_hydroxyl_site"/>
</dbReference>
<dbReference type="Proteomes" id="UP001152795">
    <property type="component" value="Unassembled WGS sequence"/>
</dbReference>
<dbReference type="Pfam" id="PF07645">
    <property type="entry name" value="EGF_CA"/>
    <property type="match status" value="1"/>
</dbReference>
<dbReference type="SUPFAM" id="SSF81321">
    <property type="entry name" value="Family A G protein-coupled receptor-like"/>
    <property type="match status" value="1"/>
</dbReference>
<dbReference type="Gene3D" id="2.10.25.10">
    <property type="entry name" value="Laminin"/>
    <property type="match status" value="3"/>
</dbReference>
<dbReference type="Gene3D" id="2.60.220.50">
    <property type="match status" value="1"/>
</dbReference>
<dbReference type="SMART" id="SM00181">
    <property type="entry name" value="EGF"/>
    <property type="match status" value="3"/>
</dbReference>
<dbReference type="OrthoDB" id="10045365at2759"/>
<feature type="disulfide bond" evidence="8">
    <location>
        <begin position="251"/>
        <end position="260"/>
    </location>
</feature>
<dbReference type="SUPFAM" id="SSF57196">
    <property type="entry name" value="EGF/Laminin"/>
    <property type="match status" value="3"/>
</dbReference>
<evidence type="ECO:0000313" key="13">
    <source>
        <dbReference type="Proteomes" id="UP001152795"/>
    </source>
</evidence>
<dbReference type="PANTHER" id="PTHR45692:SF1">
    <property type="entry name" value="G-PROTEIN COUPLED RECEPTORS FAMILY 2 PROFILE 2 DOMAIN-CONTAINING PROTEIN"/>
    <property type="match status" value="1"/>
</dbReference>
<dbReference type="PROSITE" id="PS00022">
    <property type="entry name" value="EGF_1"/>
    <property type="match status" value="3"/>
</dbReference>
<dbReference type="InterPro" id="IPR046338">
    <property type="entry name" value="GAIN_dom_sf"/>
</dbReference>
<feature type="domain" description="EGF-like" evidence="9">
    <location>
        <begin position="189"/>
        <end position="221"/>
    </location>
</feature>
<dbReference type="InterPro" id="IPR018097">
    <property type="entry name" value="EGF_Ca-bd_CS"/>
</dbReference>
<dbReference type="SMART" id="SM00179">
    <property type="entry name" value="EGF_CA"/>
    <property type="match status" value="2"/>
</dbReference>
<dbReference type="GO" id="GO:0007166">
    <property type="term" value="P:cell surface receptor signaling pathway"/>
    <property type="evidence" value="ECO:0007669"/>
    <property type="project" value="InterPro"/>
</dbReference>
<sequence>MTRIFLVILFASLPTKRAQKAKGSCRNANWRSSFDRTGWSKCPATFPYINGLYRSSVSQPSRDYIYLLEQAKCCGNGNSNAECVQADWVNSFDRNNNWNLCPSGYYLSGLYRSSGNNLNNIEHAWCCKPRGAPNFNKSCYNEDVWSKFDWNQQGMVSCTRSGYYITGMYRSSCDYMYCIEEFKCCQLQIKEVCTSVSCLNGGFCLNGTCSCQSGFTGSRCDVDIDECEESPGICQNRANCTNTNGSYACTCTAAYTGRNCSINIDDCKTYDGSSKCLNNGTCIDGEAKFSCECQDTYFGKNCEKNGSKDLFLLSQKEVNISNVVNITKEVKKLSVKNPSHPLQAPDVSNIATILQKIVAVKQKANEISDDICATIDNVLDVSEENVFQSQQDTNSSSRIVKALNDFLETLVIGSSGNFQKVKRNYDLNLQAVQPQNFSGLTFSGIVRNSRRSPLRINDSLTEFNDSVEQASSSSISIPRTIFNESTITNSSRQQRVIFVLYKKTSFFKVSLKDTKKTSSRLNSVVIAGSIKGLSVRNLSNPVKIALVQSGARGDTSSTLCSYWNFTLGNWSQEGCMFQKVFSDGRILCNCNHLTNFAMLMDIKPAVTTKHERILGVISYVGCALSLVGLTLTIITILILRELRRKLPMKILLNYCIALSLTLIVFLAMPEGSKSSSLARCRTAAVALHYFLLAAFLWMAVEAFSLYLAIIKARKIDSFPCAFMLKCCLFAWGTPAVIVAITMIVALDKYGDERNCRLHGLPFFVAFVTPVILILAGNIVTFCLIIRSLLTSGNKVTSSRKVSGLQQARQGIAIMVLLGLTWLFGFLAIDDAKLAFQWLFCIFNSLQGFLVFILFCILPAGTRQHLRKLCSKKSKSPLREDPSTGSTVIGKMY</sequence>
<dbReference type="EMBL" id="CACRXK020001708">
    <property type="protein sequence ID" value="CAB3990693.1"/>
    <property type="molecule type" value="Genomic_DNA"/>
</dbReference>
<dbReference type="InterPro" id="IPR001881">
    <property type="entry name" value="EGF-like_Ca-bd_dom"/>
</dbReference>
<feature type="domain" description="GAIN-B" evidence="10">
    <location>
        <begin position="447"/>
        <end position="606"/>
    </location>
</feature>
<keyword evidence="4" id="KW-0812">Transmembrane</keyword>
<comment type="subcellular location">
    <subcellularLocation>
        <location evidence="1">Cell membrane</location>
        <topology evidence="1">Multi-pass membrane protein</topology>
    </subcellularLocation>
</comment>
<dbReference type="InterPro" id="IPR058808">
    <property type="entry name" value="GAIN_ADGRA2/3"/>
</dbReference>
<comment type="caution">
    <text evidence="12">The sequence shown here is derived from an EMBL/GenBank/DDBJ whole genome shotgun (WGS) entry which is preliminary data.</text>
</comment>
<dbReference type="Pfam" id="PF01825">
    <property type="entry name" value="GPS"/>
    <property type="match status" value="1"/>
</dbReference>
<keyword evidence="3 8" id="KW-0245">EGF-like domain</keyword>
<keyword evidence="2" id="KW-1003">Cell membrane</keyword>
<dbReference type="GO" id="GO:0005509">
    <property type="term" value="F:calcium ion binding"/>
    <property type="evidence" value="ECO:0007669"/>
    <property type="project" value="InterPro"/>
</dbReference>
<evidence type="ECO:0000256" key="1">
    <source>
        <dbReference type="ARBA" id="ARBA00004651"/>
    </source>
</evidence>
<evidence type="ECO:0000256" key="7">
    <source>
        <dbReference type="ARBA" id="ARBA00023157"/>
    </source>
</evidence>
<comment type="caution">
    <text evidence="8">Lacks conserved residue(s) required for the propagation of feature annotation.</text>
</comment>
<keyword evidence="13" id="KW-1185">Reference proteome</keyword>
<feature type="domain" description="EGF-like" evidence="9">
    <location>
        <begin position="223"/>
        <end position="261"/>
    </location>
</feature>
<feature type="disulfide bond" evidence="8">
    <location>
        <begin position="293"/>
        <end position="302"/>
    </location>
</feature>
<dbReference type="Gene3D" id="1.20.1070.10">
    <property type="entry name" value="Rhodopsin 7-helix transmembrane proteins"/>
    <property type="match status" value="1"/>
</dbReference>
<keyword evidence="7 8" id="KW-1015">Disulfide bond</keyword>
<evidence type="ECO:0000256" key="8">
    <source>
        <dbReference type="PROSITE-ProRule" id="PRU00076"/>
    </source>
</evidence>
<proteinExistence type="predicted"/>
<dbReference type="PRINTS" id="PR00249">
    <property type="entry name" value="GPCRSECRETIN"/>
</dbReference>
<dbReference type="InterPro" id="IPR000203">
    <property type="entry name" value="GPS"/>
</dbReference>
<evidence type="ECO:0000259" key="11">
    <source>
        <dbReference type="PROSITE" id="PS50261"/>
    </source>
</evidence>
<dbReference type="GO" id="GO:0004930">
    <property type="term" value="F:G protein-coupled receptor activity"/>
    <property type="evidence" value="ECO:0007669"/>
    <property type="project" value="InterPro"/>
</dbReference>
<dbReference type="PROSITE" id="PS50261">
    <property type="entry name" value="G_PROTEIN_RECEP_F2_4"/>
    <property type="match status" value="1"/>
</dbReference>
<evidence type="ECO:0000256" key="6">
    <source>
        <dbReference type="ARBA" id="ARBA00023136"/>
    </source>
</evidence>
<organism evidence="12 13">
    <name type="scientific">Paramuricea clavata</name>
    <name type="common">Red gorgonian</name>
    <name type="synonym">Violescent sea-whip</name>
    <dbReference type="NCBI Taxonomy" id="317549"/>
    <lineage>
        <taxon>Eukaryota</taxon>
        <taxon>Metazoa</taxon>
        <taxon>Cnidaria</taxon>
        <taxon>Anthozoa</taxon>
        <taxon>Octocorallia</taxon>
        <taxon>Malacalcyonacea</taxon>
        <taxon>Plexauridae</taxon>
        <taxon>Paramuricea</taxon>
    </lineage>
</organism>
<dbReference type="PANTHER" id="PTHR45692">
    <property type="entry name" value="G_PROTEIN_RECEP_F2_4 DOMAIN-CONTAINING PROTEIN"/>
    <property type="match status" value="1"/>
</dbReference>
<dbReference type="GO" id="GO:0005886">
    <property type="term" value="C:plasma membrane"/>
    <property type="evidence" value="ECO:0007669"/>
    <property type="project" value="UniProtKB-SubCell"/>
</dbReference>
<dbReference type="InterPro" id="IPR017981">
    <property type="entry name" value="GPCR_2-like_7TM"/>
</dbReference>
<dbReference type="Pfam" id="PF00002">
    <property type="entry name" value="7tm_2"/>
    <property type="match status" value="1"/>
</dbReference>